<accession>A0A9W5S1A4</accession>
<evidence type="ECO:0000256" key="4">
    <source>
        <dbReference type="SAM" id="SignalP"/>
    </source>
</evidence>
<comment type="caution">
    <text evidence="6">The sequence shown here is derived from an EMBL/GenBank/DDBJ whole genome shotgun (WGS) entry which is preliminary data.</text>
</comment>
<keyword evidence="4" id="KW-0732">Signal</keyword>
<evidence type="ECO:0000256" key="1">
    <source>
        <dbReference type="ARBA" id="ARBA00022722"/>
    </source>
</evidence>
<dbReference type="AlphaFoldDB" id="A0A9W5S1A4"/>
<dbReference type="GO" id="GO:0016787">
    <property type="term" value="F:hydrolase activity"/>
    <property type="evidence" value="ECO:0007669"/>
    <property type="project" value="UniProtKB-KW"/>
</dbReference>
<name>A0A9W5S1A4_9BACL</name>
<proteinExistence type="predicted"/>
<evidence type="ECO:0000259" key="5">
    <source>
        <dbReference type="PROSITE" id="PS50830"/>
    </source>
</evidence>
<dbReference type="Gene3D" id="2.40.50.90">
    <property type="match status" value="1"/>
</dbReference>
<evidence type="ECO:0000313" key="6">
    <source>
        <dbReference type="EMBL" id="EXX88372.1"/>
    </source>
</evidence>
<feature type="signal peptide" evidence="4">
    <location>
        <begin position="1"/>
        <end position="24"/>
    </location>
</feature>
<dbReference type="Pfam" id="PF00565">
    <property type="entry name" value="SNase"/>
    <property type="match status" value="1"/>
</dbReference>
<dbReference type="SUPFAM" id="SSF50199">
    <property type="entry name" value="Staphylococcal nuclease"/>
    <property type="match status" value="1"/>
</dbReference>
<keyword evidence="3" id="KW-0378">Hydrolase</keyword>
<dbReference type="PANTHER" id="PTHR12302">
    <property type="entry name" value="EBNA2 BINDING PROTEIN P100"/>
    <property type="match status" value="1"/>
</dbReference>
<keyword evidence="7" id="KW-1185">Reference proteome</keyword>
<gene>
    <name evidence="6" type="ORF">BG53_02000</name>
</gene>
<dbReference type="OrthoDB" id="4376109at2"/>
<keyword evidence="1" id="KW-0540">Nuclease</keyword>
<dbReference type="InterPro" id="IPR016071">
    <property type="entry name" value="Staphylococal_nuclease_OB-fold"/>
</dbReference>
<dbReference type="InterPro" id="IPR035437">
    <property type="entry name" value="SNase_OB-fold_sf"/>
</dbReference>
<dbReference type="EMBL" id="JFHU01000127">
    <property type="protein sequence ID" value="EXX88372.1"/>
    <property type="molecule type" value="Genomic_DNA"/>
</dbReference>
<evidence type="ECO:0000256" key="2">
    <source>
        <dbReference type="ARBA" id="ARBA00022759"/>
    </source>
</evidence>
<evidence type="ECO:0000256" key="3">
    <source>
        <dbReference type="ARBA" id="ARBA00022801"/>
    </source>
</evidence>
<dbReference type="RefSeq" id="WP_036666952.1">
    <property type="nucleotide sequence ID" value="NZ_KK082145.1"/>
</dbReference>
<protein>
    <submittedName>
        <fullName evidence="6">Nuclease</fullName>
    </submittedName>
</protein>
<dbReference type="GO" id="GO:0004519">
    <property type="term" value="F:endonuclease activity"/>
    <property type="evidence" value="ECO:0007669"/>
    <property type="project" value="UniProtKB-KW"/>
</dbReference>
<dbReference type="PROSITE" id="PS50830">
    <property type="entry name" value="TNASE_3"/>
    <property type="match status" value="1"/>
</dbReference>
<sequence>MRQAGATRTALLLFAIVMAQAFFAACGASQTSVGPADWESVLADYPELEGRQAEQAIVRRIVDGDTFETVDGRKIRLIGVNTPETFGKPETFGEEAKAFALSELQDRRVWMFKDISETDRYGRLLRFVFVQGEREMFNERLIREGYARVMTYPPDVTYAERFVRGEREARANDRGLWRREPSRVGGKSADAEAPAVCKEPLVKGNINSRGAKIYHVPGSPQYNQTKAERMFCTAEEAEAEGFRAPK</sequence>
<evidence type="ECO:0000313" key="7">
    <source>
        <dbReference type="Proteomes" id="UP000053750"/>
    </source>
</evidence>
<organism evidence="6 7">
    <name type="scientific">Paenibacillus darwinianus</name>
    <dbReference type="NCBI Taxonomy" id="1380763"/>
    <lineage>
        <taxon>Bacteria</taxon>
        <taxon>Bacillati</taxon>
        <taxon>Bacillota</taxon>
        <taxon>Bacilli</taxon>
        <taxon>Bacillales</taxon>
        <taxon>Paenibacillaceae</taxon>
        <taxon>Paenibacillus</taxon>
    </lineage>
</organism>
<keyword evidence="2" id="KW-0255">Endonuclease</keyword>
<dbReference type="PANTHER" id="PTHR12302:SF3">
    <property type="entry name" value="SERINE_THREONINE-PROTEIN KINASE 31"/>
    <property type="match status" value="1"/>
</dbReference>
<feature type="domain" description="TNase-like" evidence="5">
    <location>
        <begin position="52"/>
        <end position="179"/>
    </location>
</feature>
<dbReference type="Proteomes" id="UP000053750">
    <property type="component" value="Unassembled WGS sequence"/>
</dbReference>
<dbReference type="SMART" id="SM00318">
    <property type="entry name" value="SNc"/>
    <property type="match status" value="1"/>
</dbReference>
<dbReference type="PROSITE" id="PS51257">
    <property type="entry name" value="PROKAR_LIPOPROTEIN"/>
    <property type="match status" value="1"/>
</dbReference>
<feature type="chain" id="PRO_5040771077" evidence="4">
    <location>
        <begin position="25"/>
        <end position="246"/>
    </location>
</feature>
<reference evidence="6 7" key="1">
    <citation type="submission" date="2014-02" db="EMBL/GenBank/DDBJ databases">
        <title>Genome sequence of Paenibacillus darwinianus reveals adaptive mechanisms for survival in Antarctic soils.</title>
        <authorList>
            <person name="Dsouza M."/>
            <person name="Taylor M.W."/>
            <person name="Turner S.J."/>
            <person name="Aislabie J."/>
        </authorList>
    </citation>
    <scope>NUCLEOTIDE SEQUENCE [LARGE SCALE GENOMIC DNA]</scope>
    <source>
        <strain evidence="6 7">CE1</strain>
    </source>
</reference>